<evidence type="ECO:0000313" key="3">
    <source>
        <dbReference type="EMBL" id="GCD98235.1"/>
    </source>
</evidence>
<dbReference type="Gene3D" id="1.25.40.10">
    <property type="entry name" value="Tetratricopeptide repeat domain"/>
    <property type="match status" value="1"/>
</dbReference>
<feature type="region of interest" description="Disordered" evidence="1">
    <location>
        <begin position="86"/>
        <end position="106"/>
    </location>
</feature>
<dbReference type="OrthoDB" id="4868041at2"/>
<evidence type="ECO:0000313" key="4">
    <source>
        <dbReference type="Proteomes" id="UP000286931"/>
    </source>
</evidence>
<protein>
    <recommendedName>
        <fullName evidence="2">HTH cro/C1-type domain-containing protein</fullName>
    </recommendedName>
</protein>
<accession>A0A401YUL0</accession>
<dbReference type="Proteomes" id="UP000286931">
    <property type="component" value="Unassembled WGS sequence"/>
</dbReference>
<dbReference type="InterPro" id="IPR011990">
    <property type="entry name" value="TPR-like_helical_dom_sf"/>
</dbReference>
<feature type="domain" description="HTH cro/C1-type" evidence="2">
    <location>
        <begin position="10"/>
        <end position="70"/>
    </location>
</feature>
<sequence>MENQSFGNLLASLRLHAGLTQTELAEALNQLAGTYALTRCEIGRYEQDRRIPSQWLPLIADVLGADRTELERAAKFARSRRRLARTGPVRASTVSPTLERQSAADEGGHVDRRSFLALSGAAAAGMTLSGASDDVAPVEVMHRLVAQFRSADQQRGGAGIYRDGARSLAEAFRWLNRSRSPELKRASAGLALSVGWLAHDATRYADARACYSEAQSIARALDDLDLEVHALCNLSALAVISGRPREGLRLAEAAQHIARPIATPWLMSLLTLREAGAWAALGNAHETDAALTTAHRHFECGRGERDPVWIAFFGSGEIAAREAQCRLHLGQHGTAGVLSTRAAHLTGNGFVRDRAIHLTRAARAWHAAGDRDAAAEQVDAVLPLLDNVASARLASRLQDLVTTTSYAERDEIRSYLARHALEPTTSL</sequence>
<dbReference type="InterPro" id="IPR010982">
    <property type="entry name" value="Lambda_DNA-bd_dom_sf"/>
</dbReference>
<dbReference type="SUPFAM" id="SSF48452">
    <property type="entry name" value="TPR-like"/>
    <property type="match status" value="1"/>
</dbReference>
<dbReference type="CDD" id="cd00093">
    <property type="entry name" value="HTH_XRE"/>
    <property type="match status" value="1"/>
</dbReference>
<dbReference type="Gene3D" id="1.10.260.40">
    <property type="entry name" value="lambda repressor-like DNA-binding domains"/>
    <property type="match status" value="1"/>
</dbReference>
<gene>
    <name evidence="3" type="ORF">EHYA_05938</name>
</gene>
<dbReference type="GO" id="GO:0003677">
    <property type="term" value="F:DNA binding"/>
    <property type="evidence" value="ECO:0007669"/>
    <property type="project" value="InterPro"/>
</dbReference>
<organism evidence="3 4">
    <name type="scientific">Embleya hyalina</name>
    <dbReference type="NCBI Taxonomy" id="516124"/>
    <lineage>
        <taxon>Bacteria</taxon>
        <taxon>Bacillati</taxon>
        <taxon>Actinomycetota</taxon>
        <taxon>Actinomycetes</taxon>
        <taxon>Kitasatosporales</taxon>
        <taxon>Streptomycetaceae</taxon>
        <taxon>Embleya</taxon>
    </lineage>
</organism>
<evidence type="ECO:0000256" key="1">
    <source>
        <dbReference type="SAM" id="MobiDB-lite"/>
    </source>
</evidence>
<dbReference type="InterPro" id="IPR001387">
    <property type="entry name" value="Cro/C1-type_HTH"/>
</dbReference>
<dbReference type="RefSeq" id="WP_160161605.1">
    <property type="nucleotide sequence ID" value="NZ_BIFH01000027.1"/>
</dbReference>
<dbReference type="EMBL" id="BIFH01000027">
    <property type="protein sequence ID" value="GCD98235.1"/>
    <property type="molecule type" value="Genomic_DNA"/>
</dbReference>
<dbReference type="Pfam" id="PF13560">
    <property type="entry name" value="HTH_31"/>
    <property type="match status" value="1"/>
</dbReference>
<reference evidence="3 4" key="1">
    <citation type="submission" date="2018-12" db="EMBL/GenBank/DDBJ databases">
        <title>Draft genome sequence of Embleya hyalina NBRC 13850T.</title>
        <authorList>
            <person name="Komaki H."/>
            <person name="Hosoyama A."/>
            <person name="Kimura A."/>
            <person name="Ichikawa N."/>
            <person name="Tamura T."/>
        </authorList>
    </citation>
    <scope>NUCLEOTIDE SEQUENCE [LARGE SCALE GENOMIC DNA]</scope>
    <source>
        <strain evidence="3 4">NBRC 13850</strain>
    </source>
</reference>
<name>A0A401YUL0_9ACTN</name>
<proteinExistence type="predicted"/>
<comment type="caution">
    <text evidence="3">The sequence shown here is derived from an EMBL/GenBank/DDBJ whole genome shotgun (WGS) entry which is preliminary data.</text>
</comment>
<dbReference type="AlphaFoldDB" id="A0A401YUL0"/>
<evidence type="ECO:0000259" key="2">
    <source>
        <dbReference type="PROSITE" id="PS50943"/>
    </source>
</evidence>
<keyword evidence="4" id="KW-1185">Reference proteome</keyword>
<dbReference type="PROSITE" id="PS50943">
    <property type="entry name" value="HTH_CROC1"/>
    <property type="match status" value="1"/>
</dbReference>
<dbReference type="SUPFAM" id="SSF47413">
    <property type="entry name" value="lambda repressor-like DNA-binding domains"/>
    <property type="match status" value="1"/>
</dbReference>